<proteinExistence type="inferred from homology"/>
<dbReference type="STRING" id="6238.A8Y3N7"/>
<dbReference type="InParanoid" id="A8Y3N7"/>
<evidence type="ECO:0000256" key="6">
    <source>
        <dbReference type="ARBA" id="ARBA00022871"/>
    </source>
</evidence>
<keyword evidence="5 14" id="KW-0378">Hydrolase</keyword>
<dbReference type="EMBL" id="HE600964">
    <property type="protein sequence ID" value="CAP39506.2"/>
    <property type="molecule type" value="Genomic_DNA"/>
</dbReference>
<gene>
    <name evidence="16 18" type="ORF">CBG22919</name>
    <name evidence="16" type="ORF">CBG_22919</name>
</gene>
<dbReference type="Pfam" id="PF00149">
    <property type="entry name" value="Metallophos"/>
    <property type="match status" value="1"/>
</dbReference>
<dbReference type="GeneID" id="8585008"/>
<dbReference type="GO" id="GO:0005737">
    <property type="term" value="C:cytoplasm"/>
    <property type="evidence" value="ECO:0000318"/>
    <property type="project" value="GO_Central"/>
</dbReference>
<dbReference type="KEGG" id="cbr:CBG_22919"/>
<keyword evidence="4" id="KW-0479">Metal-binding</keyword>
<dbReference type="GO" id="GO:0046872">
    <property type="term" value="F:metal ion binding"/>
    <property type="evidence" value="ECO:0007669"/>
    <property type="project" value="UniProtKB-KW"/>
</dbReference>
<keyword evidence="6" id="KW-0221">Differentiation</keyword>
<dbReference type="FunFam" id="3.60.21.10:FF:000026">
    <property type="entry name" value="Serine/threonine-protein phosphatase"/>
    <property type="match status" value="1"/>
</dbReference>
<keyword evidence="3" id="KW-0158">Chromosome</keyword>
<evidence type="ECO:0000256" key="8">
    <source>
        <dbReference type="ARBA" id="ARBA00023211"/>
    </source>
</evidence>
<evidence type="ECO:0000256" key="3">
    <source>
        <dbReference type="ARBA" id="ARBA00022454"/>
    </source>
</evidence>
<evidence type="ECO:0000256" key="12">
    <source>
        <dbReference type="ARBA" id="ARBA00048336"/>
    </source>
</evidence>
<keyword evidence="17" id="KW-1185">Reference proteome</keyword>
<dbReference type="InterPro" id="IPR029052">
    <property type="entry name" value="Metallo-depent_PP-like"/>
</dbReference>
<comment type="subcellular location">
    <subcellularLocation>
        <location evidence="10">Cell projection</location>
        <location evidence="10">Pseudopodium</location>
    </subcellularLocation>
    <subcellularLocation>
        <location evidence="1">Chromosome</location>
    </subcellularLocation>
</comment>
<evidence type="ECO:0000256" key="14">
    <source>
        <dbReference type="RuleBase" id="RU004273"/>
    </source>
</evidence>
<dbReference type="GO" id="GO:0031272">
    <property type="term" value="P:regulation of pseudopodium assembly"/>
    <property type="evidence" value="ECO:0007669"/>
    <property type="project" value="UniProtKB-ARBA"/>
</dbReference>
<keyword evidence="6" id="KW-0744">Spermatogenesis</keyword>
<name>A8Y3N7_CAEBR</name>
<dbReference type="GO" id="GO:0005634">
    <property type="term" value="C:nucleus"/>
    <property type="evidence" value="ECO:0000318"/>
    <property type="project" value="GO_Central"/>
</dbReference>
<dbReference type="GO" id="GO:0018991">
    <property type="term" value="P:egg-laying behavior"/>
    <property type="evidence" value="ECO:0007669"/>
    <property type="project" value="UniProtKB-ARBA"/>
</dbReference>
<comment type="catalytic activity">
    <reaction evidence="11">
        <text>O-phospho-L-seryl-[protein] + H2O = L-seryl-[protein] + phosphate</text>
        <dbReference type="Rhea" id="RHEA:20629"/>
        <dbReference type="Rhea" id="RHEA-COMP:9863"/>
        <dbReference type="Rhea" id="RHEA-COMP:11604"/>
        <dbReference type="ChEBI" id="CHEBI:15377"/>
        <dbReference type="ChEBI" id="CHEBI:29999"/>
        <dbReference type="ChEBI" id="CHEBI:43474"/>
        <dbReference type="ChEBI" id="CHEBI:83421"/>
        <dbReference type="EC" id="3.1.3.16"/>
    </reaction>
</comment>
<dbReference type="GO" id="GO:0007060">
    <property type="term" value="P:male meiosis chromosome segregation"/>
    <property type="evidence" value="ECO:0007669"/>
    <property type="project" value="UniProtKB-ARBA"/>
</dbReference>
<dbReference type="OMA" id="NCFACMP"/>
<comment type="function">
    <text evidence="13">Probable phosphatase which plays a redundant role with gsp-4 in spermatogenesis by regulating sister chromatid segregation during meiosis. In addition, involved in sperm motility by controlling the dynamic disassembly of major sperm proteins (MSP) in the spermatozoan pseudopodium.</text>
</comment>
<comment type="similarity">
    <text evidence="2 14">Belongs to the PPP phosphatase family.</text>
</comment>
<feature type="domain" description="Serine/threonine specific protein phosphatases" evidence="15">
    <location>
        <begin position="154"/>
        <end position="159"/>
    </location>
</feature>
<dbReference type="AlphaFoldDB" id="A8Y3N7"/>
<dbReference type="Gene3D" id="3.60.21.10">
    <property type="match status" value="1"/>
</dbReference>
<dbReference type="GO" id="GO:0097723">
    <property type="term" value="P:amoeboid sperm motility"/>
    <property type="evidence" value="ECO:0007669"/>
    <property type="project" value="UniProtKB-ARBA"/>
</dbReference>
<keyword evidence="9" id="KW-0966">Cell projection</keyword>
<evidence type="ECO:0000256" key="13">
    <source>
        <dbReference type="ARBA" id="ARBA00054219"/>
    </source>
</evidence>
<dbReference type="PANTHER" id="PTHR11668">
    <property type="entry name" value="SERINE/THREONINE PROTEIN PHOSPHATASE"/>
    <property type="match status" value="1"/>
</dbReference>
<evidence type="ECO:0000313" key="16">
    <source>
        <dbReference type="EMBL" id="CAP39506.2"/>
    </source>
</evidence>
<dbReference type="EC" id="3.1.3.16" evidence="14"/>
<evidence type="ECO:0000313" key="18">
    <source>
        <dbReference type="WormBase" id="CBG22919"/>
    </source>
</evidence>
<dbReference type="CTD" id="8585008"/>
<evidence type="ECO:0000256" key="10">
    <source>
        <dbReference type="ARBA" id="ARBA00037818"/>
    </source>
</evidence>
<dbReference type="PANTHER" id="PTHR11668:SF422">
    <property type="entry name" value="SERINE_THREONINE-PROTEIN PHOSPHATASE"/>
    <property type="match status" value="1"/>
</dbReference>
<evidence type="ECO:0000256" key="2">
    <source>
        <dbReference type="ARBA" id="ARBA00008294"/>
    </source>
</evidence>
<evidence type="ECO:0000256" key="1">
    <source>
        <dbReference type="ARBA" id="ARBA00004286"/>
    </source>
</evidence>
<dbReference type="WormBase" id="CBG22919">
    <property type="protein sequence ID" value="CBP12279"/>
    <property type="gene ID" value="WBGene00041369"/>
</dbReference>
<organism evidence="16 17">
    <name type="scientific">Caenorhabditis briggsae</name>
    <dbReference type="NCBI Taxonomy" id="6238"/>
    <lineage>
        <taxon>Eukaryota</taxon>
        <taxon>Metazoa</taxon>
        <taxon>Ecdysozoa</taxon>
        <taxon>Nematoda</taxon>
        <taxon>Chromadorea</taxon>
        <taxon>Rhabditida</taxon>
        <taxon>Rhabditina</taxon>
        <taxon>Rhabditomorpha</taxon>
        <taxon>Rhabditoidea</taxon>
        <taxon>Rhabditidae</taxon>
        <taxon>Peloderinae</taxon>
        <taxon>Caenorhabditis</taxon>
    </lineage>
</organism>
<keyword evidence="8" id="KW-0464">Manganese</keyword>
<sequence length="339" mass="38588">MDYRMAENVLEFQIIFFSKKHFFKLKMFLWGNESKNSNDPLVDEVIVKILNIGSAGSSFEALIPSKTVMVLLDKAKYIYMRQGAMVEIEAPVKICGDVHGQFSDVLRMFDRGCFPPLVNYLFLGDYVDRGPQSLEVVTLFIAYKVKFPNNFFMLRGNHECGTINRVYGFLDEVSRKYGSKTGMTLWNSFQNCFACMPYTSLVSSRILCMHGGISKKMTSLDQLRRLPRPVLEVPNPSLETDILWSDPEQNIQGFVNNTRGVGHVFGESALLEVIDRLGVQLIVRAHQVVQDGYEFFCNKRLVTIFSAPHYCGEFDNAAAMMNVDKNLVCSFTVLRPVRE</sequence>
<dbReference type="InterPro" id="IPR050341">
    <property type="entry name" value="PP1_catalytic_subunit"/>
</dbReference>
<evidence type="ECO:0000313" key="17">
    <source>
        <dbReference type="Proteomes" id="UP000008549"/>
    </source>
</evidence>
<evidence type="ECO:0000256" key="9">
    <source>
        <dbReference type="ARBA" id="ARBA00023273"/>
    </source>
</evidence>
<dbReference type="eggNOG" id="KOG0374">
    <property type="taxonomic scope" value="Eukaryota"/>
</dbReference>
<evidence type="ECO:0000259" key="15">
    <source>
        <dbReference type="PROSITE" id="PS00125"/>
    </source>
</evidence>
<dbReference type="HOGENOM" id="CLU_004962_0_0_1"/>
<keyword evidence="7" id="KW-0904">Protein phosphatase</keyword>
<dbReference type="PROSITE" id="PS00125">
    <property type="entry name" value="SER_THR_PHOSPHATASE"/>
    <property type="match status" value="1"/>
</dbReference>
<evidence type="ECO:0000256" key="4">
    <source>
        <dbReference type="ARBA" id="ARBA00022723"/>
    </source>
</evidence>
<accession>A8Y3N7</accession>
<dbReference type="GO" id="GO:0007283">
    <property type="term" value="P:spermatogenesis"/>
    <property type="evidence" value="ECO:0007669"/>
    <property type="project" value="UniProtKB-KW"/>
</dbReference>
<reference evidence="16 17" key="1">
    <citation type="journal article" date="2003" name="PLoS Biol.">
        <title>The genome sequence of Caenorhabditis briggsae: a platform for comparative genomics.</title>
        <authorList>
            <person name="Stein L.D."/>
            <person name="Bao Z."/>
            <person name="Blasiar D."/>
            <person name="Blumenthal T."/>
            <person name="Brent M.R."/>
            <person name="Chen N."/>
            <person name="Chinwalla A."/>
            <person name="Clarke L."/>
            <person name="Clee C."/>
            <person name="Coghlan A."/>
            <person name="Coulson A."/>
            <person name="D'Eustachio P."/>
            <person name="Fitch D.H."/>
            <person name="Fulton L.A."/>
            <person name="Fulton R.E."/>
            <person name="Griffiths-Jones S."/>
            <person name="Harris T.W."/>
            <person name="Hillier L.W."/>
            <person name="Kamath R."/>
            <person name="Kuwabara P.E."/>
            <person name="Mardis E.R."/>
            <person name="Marra M.A."/>
            <person name="Miner T.L."/>
            <person name="Minx P."/>
            <person name="Mullikin J.C."/>
            <person name="Plumb R.W."/>
            <person name="Rogers J."/>
            <person name="Schein J.E."/>
            <person name="Sohrmann M."/>
            <person name="Spieth J."/>
            <person name="Stajich J.E."/>
            <person name="Wei C."/>
            <person name="Willey D."/>
            <person name="Wilson R.K."/>
            <person name="Durbin R."/>
            <person name="Waterston R.H."/>
        </authorList>
    </citation>
    <scope>NUCLEOTIDE SEQUENCE [LARGE SCALE GENOMIC DNA]</scope>
    <source>
        <strain evidence="16 17">AF16</strain>
    </source>
</reference>
<dbReference type="SUPFAM" id="SSF56300">
    <property type="entry name" value="Metallo-dependent phosphatases"/>
    <property type="match status" value="1"/>
</dbReference>
<evidence type="ECO:0000256" key="11">
    <source>
        <dbReference type="ARBA" id="ARBA00047761"/>
    </source>
</evidence>
<dbReference type="RefSeq" id="XP_002643014.2">
    <property type="nucleotide sequence ID" value="XM_002642968.2"/>
</dbReference>
<dbReference type="GO" id="GO:0031143">
    <property type="term" value="C:pseudopodium"/>
    <property type="evidence" value="ECO:0007669"/>
    <property type="project" value="UniProtKB-SubCell"/>
</dbReference>
<dbReference type="InterPro" id="IPR004843">
    <property type="entry name" value="Calcineurin-like_PHP"/>
</dbReference>
<reference evidence="16 17" key="2">
    <citation type="journal article" date="2011" name="PLoS Genet.">
        <title>Caenorhabditis briggsae recombinant inbred line genotypes reveal inter-strain incompatibility and the evolution of recombination.</title>
        <authorList>
            <person name="Ross J.A."/>
            <person name="Koboldt D.C."/>
            <person name="Staisch J.E."/>
            <person name="Chamberlin H.M."/>
            <person name="Gupta B.P."/>
            <person name="Miller R.D."/>
            <person name="Baird S.E."/>
            <person name="Haag E.S."/>
        </authorList>
    </citation>
    <scope>NUCLEOTIDE SEQUENCE [LARGE SCALE GENOMIC DNA]</scope>
    <source>
        <strain evidence="16 17">AF16</strain>
    </source>
</reference>
<dbReference type="SMART" id="SM00156">
    <property type="entry name" value="PP2Ac"/>
    <property type="match status" value="1"/>
</dbReference>
<protein>
    <recommendedName>
        <fullName evidence="14">Serine/threonine-protein phosphatase</fullName>
        <ecNumber evidence="14">3.1.3.16</ecNumber>
    </recommendedName>
</protein>
<dbReference type="InterPro" id="IPR006186">
    <property type="entry name" value="Ser/Thr-sp_prot-phosphatase"/>
</dbReference>
<evidence type="ECO:0000256" key="7">
    <source>
        <dbReference type="ARBA" id="ARBA00022912"/>
    </source>
</evidence>
<dbReference type="GO" id="GO:0004722">
    <property type="term" value="F:protein serine/threonine phosphatase activity"/>
    <property type="evidence" value="ECO:0000318"/>
    <property type="project" value="GO_Central"/>
</dbReference>
<dbReference type="GO" id="GO:0000785">
    <property type="term" value="C:chromatin"/>
    <property type="evidence" value="ECO:0007669"/>
    <property type="project" value="UniProtKB-ARBA"/>
</dbReference>
<comment type="catalytic activity">
    <reaction evidence="12 14">
        <text>O-phospho-L-threonyl-[protein] + H2O = L-threonyl-[protein] + phosphate</text>
        <dbReference type="Rhea" id="RHEA:47004"/>
        <dbReference type="Rhea" id="RHEA-COMP:11060"/>
        <dbReference type="Rhea" id="RHEA-COMP:11605"/>
        <dbReference type="ChEBI" id="CHEBI:15377"/>
        <dbReference type="ChEBI" id="CHEBI:30013"/>
        <dbReference type="ChEBI" id="CHEBI:43474"/>
        <dbReference type="ChEBI" id="CHEBI:61977"/>
        <dbReference type="EC" id="3.1.3.16"/>
    </reaction>
</comment>
<dbReference type="PRINTS" id="PR00114">
    <property type="entry name" value="STPHPHTASE"/>
</dbReference>
<dbReference type="Proteomes" id="UP000008549">
    <property type="component" value="Unassembled WGS sequence"/>
</dbReference>
<evidence type="ECO:0000256" key="5">
    <source>
        <dbReference type="ARBA" id="ARBA00022801"/>
    </source>
</evidence>